<accession>A0ABD2Q9R3</accession>
<dbReference type="InterPro" id="IPR019748">
    <property type="entry name" value="FERM_central"/>
</dbReference>
<feature type="domain" description="FERM" evidence="1">
    <location>
        <begin position="1"/>
        <end position="108"/>
    </location>
</feature>
<evidence type="ECO:0000313" key="3">
    <source>
        <dbReference type="Proteomes" id="UP001626550"/>
    </source>
</evidence>
<organism evidence="2 3">
    <name type="scientific">Cichlidogyrus casuarinus</name>
    <dbReference type="NCBI Taxonomy" id="1844966"/>
    <lineage>
        <taxon>Eukaryota</taxon>
        <taxon>Metazoa</taxon>
        <taxon>Spiralia</taxon>
        <taxon>Lophotrochozoa</taxon>
        <taxon>Platyhelminthes</taxon>
        <taxon>Monogenea</taxon>
        <taxon>Monopisthocotylea</taxon>
        <taxon>Dactylogyridea</taxon>
        <taxon>Ancyrocephalidae</taxon>
        <taxon>Cichlidogyrus</taxon>
    </lineage>
</organism>
<dbReference type="InterPro" id="IPR014352">
    <property type="entry name" value="FERM/acyl-CoA-bd_prot_sf"/>
</dbReference>
<protein>
    <recommendedName>
        <fullName evidence="1">FERM domain-containing protein</fullName>
    </recommendedName>
</protein>
<gene>
    <name evidence="2" type="ORF">Ciccas_005048</name>
</gene>
<sequence>MDQLKANRSVSFRFKHYPANPLTELGSAKSEYVAFCLKRDLQSGRLITPPSSPISLQELAALVAQVHLGDHSENVSDESQSYLEDFRILHNQNANVEKKIIEEHKNLE</sequence>
<evidence type="ECO:0000313" key="2">
    <source>
        <dbReference type="EMBL" id="KAL3316304.1"/>
    </source>
</evidence>
<keyword evidence="3" id="KW-1185">Reference proteome</keyword>
<dbReference type="InterPro" id="IPR035963">
    <property type="entry name" value="FERM_2"/>
</dbReference>
<dbReference type="Pfam" id="PF00373">
    <property type="entry name" value="FERM_M"/>
    <property type="match status" value="1"/>
</dbReference>
<name>A0ABD2Q9R3_9PLAT</name>
<evidence type="ECO:0000259" key="1">
    <source>
        <dbReference type="PROSITE" id="PS50057"/>
    </source>
</evidence>
<dbReference type="PROSITE" id="PS50057">
    <property type="entry name" value="FERM_3"/>
    <property type="match status" value="1"/>
</dbReference>
<dbReference type="PANTHER" id="PTHR23280:SF21">
    <property type="entry name" value="PROTEIN 4.1 HOMOLOG"/>
    <property type="match status" value="1"/>
</dbReference>
<dbReference type="Gene3D" id="1.20.80.10">
    <property type="match status" value="1"/>
</dbReference>
<dbReference type="PANTHER" id="PTHR23280">
    <property type="entry name" value="4.1 G PROTEIN"/>
    <property type="match status" value="1"/>
</dbReference>
<dbReference type="EMBL" id="JBJKFK010000563">
    <property type="protein sequence ID" value="KAL3316304.1"/>
    <property type="molecule type" value="Genomic_DNA"/>
</dbReference>
<dbReference type="Proteomes" id="UP001626550">
    <property type="component" value="Unassembled WGS sequence"/>
</dbReference>
<dbReference type="SUPFAM" id="SSF47031">
    <property type="entry name" value="Second domain of FERM"/>
    <property type="match status" value="1"/>
</dbReference>
<reference evidence="2 3" key="1">
    <citation type="submission" date="2024-11" db="EMBL/GenBank/DDBJ databases">
        <title>Adaptive evolution of stress response genes in parasites aligns with host niche diversity.</title>
        <authorList>
            <person name="Hahn C."/>
            <person name="Resl P."/>
        </authorList>
    </citation>
    <scope>NUCLEOTIDE SEQUENCE [LARGE SCALE GENOMIC DNA]</scope>
    <source>
        <strain evidence="2">EGGRZ-B1_66</strain>
        <tissue evidence="2">Body</tissue>
    </source>
</reference>
<proteinExistence type="predicted"/>
<dbReference type="AlphaFoldDB" id="A0ABD2Q9R3"/>
<comment type="caution">
    <text evidence="2">The sequence shown here is derived from an EMBL/GenBank/DDBJ whole genome shotgun (WGS) entry which is preliminary data.</text>
</comment>
<dbReference type="InterPro" id="IPR000299">
    <property type="entry name" value="FERM_domain"/>
</dbReference>
<dbReference type="CDD" id="cd14473">
    <property type="entry name" value="FERM_B-lobe"/>
    <property type="match status" value="1"/>
</dbReference>